<feature type="non-terminal residue" evidence="3">
    <location>
        <position position="1"/>
    </location>
</feature>
<organism evidence="3">
    <name type="scientific">marine metagenome</name>
    <dbReference type="NCBI Taxonomy" id="408172"/>
    <lineage>
        <taxon>unclassified sequences</taxon>
        <taxon>metagenomes</taxon>
        <taxon>ecological metagenomes</taxon>
    </lineage>
</organism>
<evidence type="ECO:0000313" key="3">
    <source>
        <dbReference type="EMBL" id="SVC56278.1"/>
    </source>
</evidence>
<dbReference type="SUPFAM" id="SSF56801">
    <property type="entry name" value="Acetyl-CoA synthetase-like"/>
    <property type="match status" value="1"/>
</dbReference>
<accession>A0A382N6V4</accession>
<proteinExistence type="predicted"/>
<feature type="domain" description="AMP-binding enzyme C-terminal" evidence="2">
    <location>
        <begin position="301"/>
        <end position="369"/>
    </location>
</feature>
<evidence type="ECO:0000259" key="1">
    <source>
        <dbReference type="Pfam" id="PF00501"/>
    </source>
</evidence>
<dbReference type="InterPro" id="IPR000873">
    <property type="entry name" value="AMP-dep_synth/lig_dom"/>
</dbReference>
<dbReference type="EMBL" id="UINC01098058">
    <property type="protein sequence ID" value="SVC56278.1"/>
    <property type="molecule type" value="Genomic_DNA"/>
</dbReference>
<dbReference type="InterPro" id="IPR042099">
    <property type="entry name" value="ANL_N_sf"/>
</dbReference>
<dbReference type="AlphaFoldDB" id="A0A382N6V4"/>
<name>A0A382N6V4_9ZZZZ</name>
<feature type="non-terminal residue" evidence="3">
    <location>
        <position position="373"/>
    </location>
</feature>
<dbReference type="InterPro" id="IPR025110">
    <property type="entry name" value="AMP-bd_C"/>
</dbReference>
<dbReference type="Pfam" id="PF00501">
    <property type="entry name" value="AMP-binding"/>
    <property type="match status" value="1"/>
</dbReference>
<dbReference type="GO" id="GO:0016405">
    <property type="term" value="F:CoA-ligase activity"/>
    <property type="evidence" value="ECO:0007669"/>
    <property type="project" value="TreeGrafter"/>
</dbReference>
<feature type="domain" description="AMP-dependent synthetase/ligase" evidence="1">
    <location>
        <begin position="51"/>
        <end position="241"/>
    </location>
</feature>
<evidence type="ECO:0008006" key="4">
    <source>
        <dbReference type="Google" id="ProtNLM"/>
    </source>
</evidence>
<reference evidence="3" key="1">
    <citation type="submission" date="2018-05" db="EMBL/GenBank/DDBJ databases">
        <authorList>
            <person name="Lanie J.A."/>
            <person name="Ng W.-L."/>
            <person name="Kazmierczak K.M."/>
            <person name="Andrzejewski T.M."/>
            <person name="Davidsen T.M."/>
            <person name="Wayne K.J."/>
            <person name="Tettelin H."/>
            <person name="Glass J.I."/>
            <person name="Rusch D."/>
            <person name="Podicherti R."/>
            <person name="Tsui H.-C.T."/>
            <person name="Winkler M.E."/>
        </authorList>
    </citation>
    <scope>NUCLEOTIDE SEQUENCE</scope>
</reference>
<dbReference type="PANTHER" id="PTHR24096">
    <property type="entry name" value="LONG-CHAIN-FATTY-ACID--COA LIGASE"/>
    <property type="match status" value="1"/>
</dbReference>
<protein>
    <recommendedName>
        <fullName evidence="4">AMP-dependent synthetase/ligase domain-containing protein</fullName>
    </recommendedName>
</protein>
<dbReference type="Pfam" id="PF13193">
    <property type="entry name" value="AMP-binding_C"/>
    <property type="match status" value="1"/>
</dbReference>
<dbReference type="InterPro" id="IPR045851">
    <property type="entry name" value="AMP-bd_C_sf"/>
</dbReference>
<dbReference type="Gene3D" id="3.40.50.12780">
    <property type="entry name" value="N-terminal domain of ligase-like"/>
    <property type="match status" value="1"/>
</dbReference>
<dbReference type="Gene3D" id="3.30.300.30">
    <property type="match status" value="1"/>
</dbReference>
<gene>
    <name evidence="3" type="ORF">METZ01_LOCUS309132</name>
</gene>
<sequence length="373" mass="41503">ILELLDPAMLVTAGSLFVSGYSSMDAGLPVDGYPGSPLQPRTAKHWKAMSSGGSTGRPKIIVDQSPSEVEPSEWLLDMPERDCVLNPGPLYHNAPFMMAHHGLFRGNHVVGMSRFDAEEALRLIEKFRPAWVMMVPTMMHRIWRLPVATRDNFDLSSLKVVGHVASPMPVWLKEVWIEWLGADRIYELYGGTEGTGATWIRGDDWLAHKGSVGKFLRDARVRVLNDRGLDCEPGEIGEVYLMPAGGPGSTYHYIGAEAKSVDGGWETLGDMGWLDKDGYLYLADRRTDLIISGGANIYPAEVEAALAEHPSVDSAVAIGIPDDDLGQIVHAIVHIHKYWQEKVGESELRNFLLERLAQYKTPRTYEFVEYSLR</sequence>
<evidence type="ECO:0000259" key="2">
    <source>
        <dbReference type="Pfam" id="PF13193"/>
    </source>
</evidence>
<dbReference type="PANTHER" id="PTHR24096:SF323">
    <property type="entry name" value="BLR3536 PROTEIN"/>
    <property type="match status" value="1"/>
</dbReference>